<dbReference type="CDD" id="cd07374">
    <property type="entry name" value="CYTH-like_Pase"/>
    <property type="match status" value="1"/>
</dbReference>
<dbReference type="InterPro" id="IPR023577">
    <property type="entry name" value="CYTH_domain"/>
</dbReference>
<dbReference type="Proteomes" id="UP000658656">
    <property type="component" value="Unassembled WGS sequence"/>
</dbReference>
<dbReference type="EMBL" id="BNAV01000001">
    <property type="protein sequence ID" value="GHF33129.1"/>
    <property type="molecule type" value="Genomic_DNA"/>
</dbReference>
<keyword evidence="4" id="KW-1185">Reference proteome</keyword>
<proteinExistence type="predicted"/>
<reference evidence="3" key="1">
    <citation type="journal article" date="2014" name="Int. J. Syst. Evol. Microbiol.">
        <title>Complete genome sequence of Corynebacterium casei LMG S-19264T (=DSM 44701T), isolated from a smear-ripened cheese.</title>
        <authorList>
            <consortium name="US DOE Joint Genome Institute (JGI-PGF)"/>
            <person name="Walter F."/>
            <person name="Albersmeier A."/>
            <person name="Kalinowski J."/>
            <person name="Ruckert C."/>
        </authorList>
    </citation>
    <scope>NUCLEOTIDE SEQUENCE</scope>
    <source>
        <strain evidence="3">CGMCC 4.7679</strain>
    </source>
</reference>
<comment type="caution">
    <text evidence="3">The sequence shown here is derived from an EMBL/GenBank/DDBJ whole genome shotgun (WGS) entry which is preliminary data.</text>
</comment>
<dbReference type="SMART" id="SM01118">
    <property type="entry name" value="CYTH"/>
    <property type="match status" value="1"/>
</dbReference>
<feature type="compositionally biased region" description="Polar residues" evidence="1">
    <location>
        <begin position="269"/>
        <end position="279"/>
    </location>
</feature>
<dbReference type="OrthoDB" id="9777271at2"/>
<sequence length="285" mass="30792">MTIPAPARLVERERKFDLDPGRPVPSLAGTGPVTAQRDPVEAALDATYFDTPDFRLARAKLTLRRRTGGHDEGWHLKLPAADGAREEVHVPLDASATEVPEQLLQLVREQLGEDVELSAAVRLKTRRSTYDLIDADGRVLAELADDQVSGETAGEVLHLDSWRELEVELAPGADPALLDTFSDALLAAGARPGHWPSKLKRMIAHLLPDERTTPGRRAAAPPPARSWWRTWARSSTRSARTTSGCGATPRMPCTSSASRCGVPAACSPRSGTCSTGTRPGRCRTS</sequence>
<evidence type="ECO:0000313" key="4">
    <source>
        <dbReference type="Proteomes" id="UP000658656"/>
    </source>
</evidence>
<evidence type="ECO:0000256" key="1">
    <source>
        <dbReference type="SAM" id="MobiDB-lite"/>
    </source>
</evidence>
<dbReference type="AlphaFoldDB" id="A0A8H9M7E5"/>
<evidence type="ECO:0000259" key="2">
    <source>
        <dbReference type="PROSITE" id="PS51707"/>
    </source>
</evidence>
<feature type="compositionally biased region" description="Basic and acidic residues" evidence="1">
    <location>
        <begin position="9"/>
        <end position="20"/>
    </location>
</feature>
<evidence type="ECO:0000313" key="3">
    <source>
        <dbReference type="EMBL" id="GHF33129.1"/>
    </source>
</evidence>
<organism evidence="3 4">
    <name type="scientific">Amycolatopsis bartoniae</name>
    <dbReference type="NCBI Taxonomy" id="941986"/>
    <lineage>
        <taxon>Bacteria</taxon>
        <taxon>Bacillati</taxon>
        <taxon>Actinomycetota</taxon>
        <taxon>Actinomycetes</taxon>
        <taxon>Pseudonocardiales</taxon>
        <taxon>Pseudonocardiaceae</taxon>
        <taxon>Amycolatopsis</taxon>
    </lineage>
</organism>
<feature type="region of interest" description="Disordered" evidence="1">
    <location>
        <begin position="258"/>
        <end position="285"/>
    </location>
</feature>
<feature type="region of interest" description="Disordered" evidence="1">
    <location>
        <begin position="1"/>
        <end position="36"/>
    </location>
</feature>
<protein>
    <recommendedName>
        <fullName evidence="2">CYTH domain-containing protein</fullName>
    </recommendedName>
</protein>
<gene>
    <name evidence="3" type="ORF">GCM10017566_02190</name>
</gene>
<dbReference type="Pfam" id="PF01928">
    <property type="entry name" value="CYTH"/>
    <property type="match status" value="1"/>
</dbReference>
<dbReference type="InterPro" id="IPR033469">
    <property type="entry name" value="CYTH-like_dom_sf"/>
</dbReference>
<reference evidence="3" key="2">
    <citation type="submission" date="2020-09" db="EMBL/GenBank/DDBJ databases">
        <authorList>
            <person name="Sun Q."/>
            <person name="Zhou Y."/>
        </authorList>
    </citation>
    <scope>NUCLEOTIDE SEQUENCE</scope>
    <source>
        <strain evidence="3">CGMCC 4.7679</strain>
    </source>
</reference>
<dbReference type="SUPFAM" id="SSF55154">
    <property type="entry name" value="CYTH-like phosphatases"/>
    <property type="match status" value="1"/>
</dbReference>
<dbReference type="PROSITE" id="PS51707">
    <property type="entry name" value="CYTH"/>
    <property type="match status" value="1"/>
</dbReference>
<feature type="domain" description="CYTH" evidence="2">
    <location>
        <begin position="9"/>
        <end position="209"/>
    </location>
</feature>
<dbReference type="Gene3D" id="2.40.320.10">
    <property type="entry name" value="Hypothetical Protein Pfu-838710-001"/>
    <property type="match status" value="1"/>
</dbReference>
<accession>A0A8H9M7E5</accession>
<name>A0A8H9M7E5_9PSEU</name>